<dbReference type="Proteomes" id="UP000705230">
    <property type="component" value="Unassembled WGS sequence"/>
</dbReference>
<sequence>MSEVLLVDIGGTNMRYAYSKLGLTDIYESKRMSLENLDNFNDIIQSLINHKNYSVKNAVFSIAGPKISNTIKMTNRSFSANSDSIKENFLLEQCYLLNDWESIGYSLTSTPENDIKYLKQGISFNSNSLVLGPGTGLGAAFSNGGTVLPTEIGNTTSWTPALLTNFNISNDGSFLILEDIISGTGISKLYKALAGECISAEEVIKRFDKKEKNAQHVI</sequence>
<feature type="non-terminal residue" evidence="4">
    <location>
        <position position="218"/>
    </location>
</feature>
<evidence type="ECO:0000256" key="3">
    <source>
        <dbReference type="RuleBase" id="RU004046"/>
    </source>
</evidence>
<dbReference type="GO" id="GO:0004340">
    <property type="term" value="F:glucokinase activity"/>
    <property type="evidence" value="ECO:0007669"/>
    <property type="project" value="InterPro"/>
</dbReference>
<dbReference type="SUPFAM" id="SSF53067">
    <property type="entry name" value="Actin-like ATPase domain"/>
    <property type="match status" value="1"/>
</dbReference>
<evidence type="ECO:0000256" key="2">
    <source>
        <dbReference type="ARBA" id="ARBA00022777"/>
    </source>
</evidence>
<dbReference type="PANTHER" id="PTHR47690">
    <property type="entry name" value="GLUCOKINASE"/>
    <property type="match status" value="1"/>
</dbReference>
<dbReference type="AlphaFoldDB" id="A0A937SFZ8"/>
<dbReference type="InterPro" id="IPR043129">
    <property type="entry name" value="ATPase_NBD"/>
</dbReference>
<evidence type="ECO:0000256" key="1">
    <source>
        <dbReference type="ARBA" id="ARBA00022679"/>
    </source>
</evidence>
<organism evidence="4 5">
    <name type="scientific">SAR86 cluster bacterium</name>
    <dbReference type="NCBI Taxonomy" id="2030880"/>
    <lineage>
        <taxon>Bacteria</taxon>
        <taxon>Pseudomonadati</taxon>
        <taxon>Pseudomonadota</taxon>
        <taxon>Gammaproteobacteria</taxon>
        <taxon>SAR86 cluster</taxon>
    </lineage>
</organism>
<accession>A0A937SFZ8</accession>
<name>A0A937SFZ8_9GAMM</name>
<dbReference type="GO" id="GO:0005524">
    <property type="term" value="F:ATP binding"/>
    <property type="evidence" value="ECO:0007669"/>
    <property type="project" value="InterPro"/>
</dbReference>
<comment type="caution">
    <text evidence="4">The sequence shown here is derived from an EMBL/GenBank/DDBJ whole genome shotgun (WGS) entry which is preliminary data.</text>
</comment>
<comment type="similarity">
    <text evidence="3">Belongs to the bacterial glucokinase family.</text>
</comment>
<keyword evidence="2" id="KW-0418">Kinase</keyword>
<reference evidence="4" key="1">
    <citation type="submission" date="2020-10" db="EMBL/GenBank/DDBJ databases">
        <title>Microbiome of the Black Sea water column analyzed by genome centric metagenomics.</title>
        <authorList>
            <person name="Cabello-Yeves P.J."/>
            <person name="Callieri C."/>
            <person name="Picazo A."/>
            <person name="Mehrshad M."/>
            <person name="Haro-Moreno J.M."/>
            <person name="Roda-Garcia J."/>
            <person name="Dzembekova N."/>
            <person name="Slabakova V."/>
            <person name="Slabakova N."/>
            <person name="Moncheva S."/>
            <person name="Rodriguez-Valera F."/>
        </authorList>
    </citation>
    <scope>NUCLEOTIDE SEQUENCE</scope>
    <source>
        <strain evidence="4">BS30m-G43</strain>
    </source>
</reference>
<dbReference type="Pfam" id="PF02685">
    <property type="entry name" value="Glucokinase"/>
    <property type="match status" value="1"/>
</dbReference>
<dbReference type="EMBL" id="JADHSG010000017">
    <property type="protein sequence ID" value="MBL6903789.1"/>
    <property type="molecule type" value="Genomic_DNA"/>
</dbReference>
<dbReference type="GO" id="GO:0005536">
    <property type="term" value="F:D-glucose binding"/>
    <property type="evidence" value="ECO:0007669"/>
    <property type="project" value="InterPro"/>
</dbReference>
<dbReference type="GO" id="GO:0005829">
    <property type="term" value="C:cytosol"/>
    <property type="evidence" value="ECO:0007669"/>
    <property type="project" value="TreeGrafter"/>
</dbReference>
<dbReference type="GO" id="GO:0006096">
    <property type="term" value="P:glycolytic process"/>
    <property type="evidence" value="ECO:0007669"/>
    <property type="project" value="InterPro"/>
</dbReference>
<evidence type="ECO:0000313" key="5">
    <source>
        <dbReference type="Proteomes" id="UP000705230"/>
    </source>
</evidence>
<dbReference type="Gene3D" id="3.30.420.40">
    <property type="match status" value="2"/>
</dbReference>
<proteinExistence type="inferred from homology"/>
<gene>
    <name evidence="4" type="ORF">ISR29_06270</name>
</gene>
<dbReference type="PANTHER" id="PTHR47690:SF1">
    <property type="entry name" value="GLUCOKINASE"/>
    <property type="match status" value="1"/>
</dbReference>
<protein>
    <submittedName>
        <fullName evidence="4">ROK family protein</fullName>
    </submittedName>
</protein>
<dbReference type="InterPro" id="IPR050201">
    <property type="entry name" value="Bacterial_glucokinase"/>
</dbReference>
<dbReference type="InterPro" id="IPR003836">
    <property type="entry name" value="Glucokinase"/>
</dbReference>
<evidence type="ECO:0000313" key="4">
    <source>
        <dbReference type="EMBL" id="MBL6903789.1"/>
    </source>
</evidence>
<keyword evidence="1" id="KW-0808">Transferase</keyword>